<organism evidence="1 2">
    <name type="scientific">Cinnamomum micranthum f. kanehirae</name>
    <dbReference type="NCBI Taxonomy" id="337451"/>
    <lineage>
        <taxon>Eukaryota</taxon>
        <taxon>Viridiplantae</taxon>
        <taxon>Streptophyta</taxon>
        <taxon>Embryophyta</taxon>
        <taxon>Tracheophyta</taxon>
        <taxon>Spermatophyta</taxon>
        <taxon>Magnoliopsida</taxon>
        <taxon>Magnoliidae</taxon>
        <taxon>Laurales</taxon>
        <taxon>Lauraceae</taxon>
        <taxon>Cinnamomum</taxon>
    </lineage>
</organism>
<dbReference type="EMBL" id="QPKB01000003">
    <property type="protein sequence ID" value="RWR80085.1"/>
    <property type="molecule type" value="Genomic_DNA"/>
</dbReference>
<protein>
    <submittedName>
        <fullName evidence="1">BRO1 domain-containing protein BROX</fullName>
    </submittedName>
</protein>
<dbReference type="OrthoDB" id="10408429at2759"/>
<accession>A0A443NNG7</accession>
<proteinExistence type="predicted"/>
<gene>
    <name evidence="1" type="ORF">CKAN_00870100</name>
</gene>
<sequence length="138" mass="15092">MSDFFVLQPDLSKKMREGGGNHGIPTNAAWVAARSPLVKTKSLLGSPLRPVARSDGGVRDEWLLRPAVRSAREDEGEGGSLAAAAHELPDLPDFLLSLKPDDYELPDIDRSWGSAKCEPQVQTLKAHLNDHDDKVEIK</sequence>
<dbReference type="Proteomes" id="UP000283530">
    <property type="component" value="Unassembled WGS sequence"/>
</dbReference>
<name>A0A443NNG7_9MAGN</name>
<dbReference type="AlphaFoldDB" id="A0A443NNG7"/>
<keyword evidence="2" id="KW-1185">Reference proteome</keyword>
<evidence type="ECO:0000313" key="2">
    <source>
        <dbReference type="Proteomes" id="UP000283530"/>
    </source>
</evidence>
<comment type="caution">
    <text evidence="1">The sequence shown here is derived from an EMBL/GenBank/DDBJ whole genome shotgun (WGS) entry which is preliminary data.</text>
</comment>
<reference evidence="1 2" key="1">
    <citation type="journal article" date="2019" name="Nat. Plants">
        <title>Stout camphor tree genome fills gaps in understanding of flowering plant genome evolution.</title>
        <authorList>
            <person name="Chaw S.M."/>
            <person name="Liu Y.C."/>
            <person name="Wu Y.W."/>
            <person name="Wang H.Y."/>
            <person name="Lin C.I."/>
            <person name="Wu C.S."/>
            <person name="Ke H.M."/>
            <person name="Chang L.Y."/>
            <person name="Hsu C.Y."/>
            <person name="Yang H.T."/>
            <person name="Sudianto E."/>
            <person name="Hsu M.H."/>
            <person name="Wu K.P."/>
            <person name="Wang L.N."/>
            <person name="Leebens-Mack J.H."/>
            <person name="Tsai I.J."/>
        </authorList>
    </citation>
    <scope>NUCLEOTIDE SEQUENCE [LARGE SCALE GENOMIC DNA]</scope>
    <source>
        <strain evidence="2">cv. Chaw 1501</strain>
        <tissue evidence="1">Young leaves</tissue>
    </source>
</reference>
<evidence type="ECO:0000313" key="1">
    <source>
        <dbReference type="EMBL" id="RWR80085.1"/>
    </source>
</evidence>